<evidence type="ECO:0000256" key="1">
    <source>
        <dbReference type="ARBA" id="ARBA00022690"/>
    </source>
</evidence>
<proteinExistence type="predicted"/>
<dbReference type="STRING" id="633440.SAMN05421869_102442"/>
<keyword evidence="2" id="KW-0789">Thiol protease inhibitor</keyword>
<keyword evidence="7" id="KW-1185">Reference proteome</keyword>
<dbReference type="Proteomes" id="UP000199202">
    <property type="component" value="Unassembled WGS sequence"/>
</dbReference>
<reference evidence="6 7" key="1">
    <citation type="submission" date="2016-10" db="EMBL/GenBank/DDBJ databases">
        <authorList>
            <person name="de Groot N.N."/>
        </authorList>
    </citation>
    <scope>NUCLEOTIDE SEQUENCE [LARGE SCALE GENOMIC DNA]</scope>
    <source>
        <strain evidence="6 7">CGMCC 4.6533</strain>
    </source>
</reference>
<gene>
    <name evidence="6" type="ORF">SAMN05421869_102442</name>
</gene>
<evidence type="ECO:0000256" key="4">
    <source>
        <dbReference type="SAM" id="SignalP"/>
    </source>
</evidence>
<evidence type="ECO:0000313" key="6">
    <source>
        <dbReference type="EMBL" id="SDH51461.1"/>
    </source>
</evidence>
<organism evidence="6 7">
    <name type="scientific">Nonomuraea jiangxiensis</name>
    <dbReference type="NCBI Taxonomy" id="633440"/>
    <lineage>
        <taxon>Bacteria</taxon>
        <taxon>Bacillati</taxon>
        <taxon>Actinomycetota</taxon>
        <taxon>Actinomycetes</taxon>
        <taxon>Streptosporangiales</taxon>
        <taxon>Streptosporangiaceae</taxon>
        <taxon>Nonomuraea</taxon>
    </lineage>
</organism>
<evidence type="ECO:0000256" key="2">
    <source>
        <dbReference type="ARBA" id="ARBA00022704"/>
    </source>
</evidence>
<feature type="signal peptide" evidence="4">
    <location>
        <begin position="1"/>
        <end position="21"/>
    </location>
</feature>
<protein>
    <submittedName>
        <fullName evidence="6">Chagasin family peptidase inhibitor I42</fullName>
    </submittedName>
</protein>
<dbReference type="SUPFAM" id="SSF141066">
    <property type="entry name" value="ICP-like"/>
    <property type="match status" value="1"/>
</dbReference>
<accession>A0A1G8D195</accession>
<keyword evidence="1" id="KW-0646">Protease inhibitor</keyword>
<dbReference type="InterPro" id="IPR036331">
    <property type="entry name" value="Chagasin-like_sf"/>
</dbReference>
<evidence type="ECO:0000256" key="3">
    <source>
        <dbReference type="SAM" id="MobiDB-lite"/>
    </source>
</evidence>
<dbReference type="Gene3D" id="2.60.40.2020">
    <property type="match status" value="1"/>
</dbReference>
<feature type="region of interest" description="Disordered" evidence="3">
    <location>
        <begin position="119"/>
        <end position="143"/>
    </location>
</feature>
<dbReference type="Pfam" id="PF09394">
    <property type="entry name" value="Inhibitor_I42"/>
    <property type="match status" value="1"/>
</dbReference>
<feature type="domain" description="Proteinase inhibitor I42 chagasin" evidence="5">
    <location>
        <begin position="42"/>
        <end position="110"/>
    </location>
</feature>
<dbReference type="PROSITE" id="PS51257">
    <property type="entry name" value="PROKAR_LIPOPROTEIN"/>
    <property type="match status" value="1"/>
</dbReference>
<keyword evidence="4" id="KW-0732">Signal</keyword>
<dbReference type="AlphaFoldDB" id="A0A1G8D195"/>
<feature type="chain" id="PRO_5039474375" evidence="4">
    <location>
        <begin position="22"/>
        <end position="143"/>
    </location>
</feature>
<evidence type="ECO:0000313" key="7">
    <source>
        <dbReference type="Proteomes" id="UP000199202"/>
    </source>
</evidence>
<evidence type="ECO:0000259" key="5">
    <source>
        <dbReference type="Pfam" id="PF09394"/>
    </source>
</evidence>
<feature type="compositionally biased region" description="Basic and acidic residues" evidence="3">
    <location>
        <begin position="119"/>
        <end position="130"/>
    </location>
</feature>
<dbReference type="GO" id="GO:0004869">
    <property type="term" value="F:cysteine-type endopeptidase inhibitor activity"/>
    <property type="evidence" value="ECO:0007669"/>
    <property type="project" value="UniProtKB-KW"/>
</dbReference>
<dbReference type="EMBL" id="FNDJ01000002">
    <property type="protein sequence ID" value="SDH51461.1"/>
    <property type="molecule type" value="Genomic_DNA"/>
</dbReference>
<dbReference type="InterPro" id="IPR018990">
    <property type="entry name" value="Prot_inh_I42_chagasin"/>
</dbReference>
<sequence length="143" mass="14951">MRRTAVVALLALLLSGCSGGAAVSDFGTVIKGAKGTTVQVQVRAGQRFSLAVAENPSVGDAWDLPALPDTKIASFISAEREAHGDAPGTGGTAYFVFHAKLPGSTEIRLRDCWRCGPDKVPPDEESRRQSGEAIFAITVGPAR</sequence>
<name>A0A1G8D195_9ACTN</name>